<dbReference type="CDD" id="cd21156">
    <property type="entry name" value="PUA_eIF2d-like"/>
    <property type="match status" value="1"/>
</dbReference>
<dbReference type="AlphaFoldDB" id="A0A0P1A9Q2"/>
<dbReference type="FunFam" id="3.30.780.10:FF:000012">
    <property type="entry name" value="Translation initiation factor SUI1, putative"/>
    <property type="match status" value="1"/>
</dbReference>
<dbReference type="PANTHER" id="PTHR12217:SF4">
    <property type="entry name" value="EUKARYOTIC TRANSLATION INITIATION FACTOR 2D"/>
    <property type="match status" value="1"/>
</dbReference>
<dbReference type="InterPro" id="IPR041366">
    <property type="entry name" value="Pre-PUA"/>
</dbReference>
<dbReference type="Proteomes" id="UP000054928">
    <property type="component" value="Unassembled WGS sequence"/>
</dbReference>
<dbReference type="OMA" id="MFLKPYR"/>
<dbReference type="EMBL" id="CCYD01000288">
    <property type="protein sequence ID" value="CEG37546.1"/>
    <property type="molecule type" value="Genomic_DNA"/>
</dbReference>
<keyword evidence="4" id="KW-1185">Reference proteome</keyword>
<evidence type="ECO:0000259" key="2">
    <source>
        <dbReference type="PROSITE" id="PS50296"/>
    </source>
</evidence>
<dbReference type="InterPro" id="IPR015947">
    <property type="entry name" value="PUA-like_sf"/>
</dbReference>
<sequence>MFAKPAKISGNVVLGKKEVKKLHRNMTECISSTCNSSDAEIFKCLLASKAAVKKISFQAPSRIVVYVLEETKEPLIFDISGKNDFCFSVYALWRFPNLLLPLVVYASVSEYILRGADVMLPGVVFASEEHMQSLRKGELRAVYAQGNPCAIAVGEVLIDAAEMERSGKKGRALKLWHVVGDQLWNIGPQTLPNRGFEANKVSPFGDGEKDPGVTLEMVTLEEYKEVKSEQEITKQQMDSHYVGALLQALKTAKIRENDLPILVSSFHANVLLPCRRAGASLNIKRSSFKQLSVFLKAMEAHGLVEVADNDGIQTITNIDRRHPDVISHDPYHTDEQAQLEEQATIDRSAGLSNYVSGRYAPDVEERIGLSPSLKALISSSLGDVSFTGQPLQKYWSSTEIRDLVTQYVENCGLIDSENKKYVRLNGPLTDALYGNKAPVNGYPDRIARPEMLSLLVSKCSHYHRIKLFPTHAAKFHGGKLRPITIHVEKLKRRSNITVTYVAHYQQFGIDGATLAKEAQKKWGCSAALHISEDKSKGEEIEIHGHMANEVMEYLVTKYLINAKYCTITYGKNLKAKKKK</sequence>
<dbReference type="PANTHER" id="PTHR12217">
    <property type="entry name" value="EUKARYOTIC TRANSLATION INITIATION FACTOR 2D"/>
    <property type="match status" value="1"/>
</dbReference>
<dbReference type="Pfam" id="PF26292">
    <property type="entry name" value="PUA_elF2D"/>
    <property type="match status" value="1"/>
</dbReference>
<dbReference type="Gene3D" id="3.10.400.20">
    <property type="match status" value="1"/>
</dbReference>
<dbReference type="OrthoDB" id="199771at2759"/>
<dbReference type="InterPro" id="IPR036885">
    <property type="entry name" value="SWIB_MDM2_dom_sf"/>
</dbReference>
<dbReference type="InterPro" id="IPR048248">
    <property type="entry name" value="PUA_eIF2d-like"/>
</dbReference>
<dbReference type="PROSITE" id="PS50890">
    <property type="entry name" value="PUA"/>
    <property type="match status" value="1"/>
</dbReference>
<dbReference type="GO" id="GO:0003723">
    <property type="term" value="F:RNA binding"/>
    <property type="evidence" value="ECO:0007669"/>
    <property type="project" value="InterPro"/>
</dbReference>
<evidence type="ECO:0000313" key="4">
    <source>
        <dbReference type="Proteomes" id="UP000054928"/>
    </source>
</evidence>
<evidence type="ECO:0000256" key="1">
    <source>
        <dbReference type="ARBA" id="ARBA00022490"/>
    </source>
</evidence>
<dbReference type="PROSITE" id="PS50296">
    <property type="entry name" value="SUI1"/>
    <property type="match status" value="1"/>
</dbReference>
<dbReference type="Pfam" id="PF01253">
    <property type="entry name" value="SUI1"/>
    <property type="match status" value="1"/>
</dbReference>
<dbReference type="Pfam" id="PF25304">
    <property type="entry name" value="WHD_eIF2D"/>
    <property type="match status" value="1"/>
</dbReference>
<reference evidence="4" key="1">
    <citation type="submission" date="2014-09" db="EMBL/GenBank/DDBJ databases">
        <authorList>
            <person name="Sharma Rahul"/>
            <person name="Thines Marco"/>
        </authorList>
    </citation>
    <scope>NUCLEOTIDE SEQUENCE [LARGE SCALE GENOMIC DNA]</scope>
</reference>
<evidence type="ECO:0000313" key="3">
    <source>
        <dbReference type="EMBL" id="CEG37546.1"/>
    </source>
</evidence>
<dbReference type="SUPFAM" id="SSF47592">
    <property type="entry name" value="SWIB/MDM2 domain"/>
    <property type="match status" value="1"/>
</dbReference>
<dbReference type="InterPro" id="IPR058886">
    <property type="entry name" value="SWIB_eIF2D"/>
</dbReference>
<dbReference type="SUPFAM" id="SSF55159">
    <property type="entry name" value="eIF1-like"/>
    <property type="match status" value="1"/>
</dbReference>
<protein>
    <submittedName>
        <fullName evidence="3">Eukaryotic translation initiation factor 2d-like isoform x3</fullName>
    </submittedName>
</protein>
<keyword evidence="3" id="KW-0396">Initiation factor</keyword>
<dbReference type="SUPFAM" id="SSF88697">
    <property type="entry name" value="PUA domain-like"/>
    <property type="match status" value="1"/>
</dbReference>
<dbReference type="NCBIfam" id="TIGR00451">
    <property type="entry name" value="unchar_dom_2"/>
    <property type="match status" value="1"/>
</dbReference>
<accession>A0A0P1A9Q2</accession>
<dbReference type="InterPro" id="IPR004521">
    <property type="entry name" value="Uncharacterised_CHP00451"/>
</dbReference>
<dbReference type="Pfam" id="PF26291">
    <property type="entry name" value="SWIB_eIF2D"/>
    <property type="match status" value="1"/>
</dbReference>
<organism evidence="3 4">
    <name type="scientific">Plasmopara halstedii</name>
    <name type="common">Downy mildew of sunflower</name>
    <dbReference type="NCBI Taxonomy" id="4781"/>
    <lineage>
        <taxon>Eukaryota</taxon>
        <taxon>Sar</taxon>
        <taxon>Stramenopiles</taxon>
        <taxon>Oomycota</taxon>
        <taxon>Peronosporomycetes</taxon>
        <taxon>Peronosporales</taxon>
        <taxon>Peronosporaceae</taxon>
        <taxon>Plasmopara</taxon>
    </lineage>
</organism>
<dbReference type="Pfam" id="PF17832">
    <property type="entry name" value="Pre-PUA"/>
    <property type="match status" value="1"/>
</dbReference>
<dbReference type="InterPro" id="IPR039757">
    <property type="entry name" value="EIF2D"/>
</dbReference>
<dbReference type="Gene3D" id="3.30.780.10">
    <property type="entry name" value="SUI1-like domain"/>
    <property type="match status" value="1"/>
</dbReference>
<dbReference type="GO" id="GO:0003743">
    <property type="term" value="F:translation initiation factor activity"/>
    <property type="evidence" value="ECO:0007669"/>
    <property type="project" value="UniProtKB-KW"/>
</dbReference>
<proteinExistence type="predicted"/>
<dbReference type="RefSeq" id="XP_024573915.1">
    <property type="nucleotide sequence ID" value="XM_024722883.1"/>
</dbReference>
<dbReference type="InterPro" id="IPR057429">
    <property type="entry name" value="WH_eIF2D"/>
</dbReference>
<name>A0A0P1A9Q2_PLAHL</name>
<dbReference type="InterPro" id="IPR036877">
    <property type="entry name" value="SUI1_dom_sf"/>
</dbReference>
<dbReference type="STRING" id="4781.A0A0P1A9Q2"/>
<dbReference type="InterPro" id="IPR001950">
    <property type="entry name" value="SUI1"/>
</dbReference>
<keyword evidence="1" id="KW-0963">Cytoplasm</keyword>
<dbReference type="GeneID" id="36400381"/>
<keyword evidence="3" id="KW-0648">Protein biosynthesis</keyword>
<dbReference type="GO" id="GO:0001731">
    <property type="term" value="P:formation of translation preinitiation complex"/>
    <property type="evidence" value="ECO:0007669"/>
    <property type="project" value="InterPro"/>
</dbReference>
<feature type="domain" description="SUI1" evidence="2">
    <location>
        <begin position="485"/>
        <end position="558"/>
    </location>
</feature>